<proteinExistence type="predicted"/>
<dbReference type="InterPro" id="IPR003439">
    <property type="entry name" value="ABC_transporter-like_ATP-bd"/>
</dbReference>
<keyword evidence="1" id="KW-0813">Transport</keyword>
<feature type="domain" description="ABC transporter" evidence="4">
    <location>
        <begin position="5"/>
        <end position="84"/>
    </location>
</feature>
<organism evidence="5">
    <name type="scientific">marine metagenome</name>
    <dbReference type="NCBI Taxonomy" id="408172"/>
    <lineage>
        <taxon>unclassified sequences</taxon>
        <taxon>metagenomes</taxon>
        <taxon>ecological metagenomes</taxon>
    </lineage>
</organism>
<accession>A0A382CEH9</accession>
<evidence type="ECO:0000313" key="5">
    <source>
        <dbReference type="EMBL" id="SVB24249.1"/>
    </source>
</evidence>
<dbReference type="Pfam" id="PF00005">
    <property type="entry name" value="ABC_tran"/>
    <property type="match status" value="1"/>
</dbReference>
<keyword evidence="3" id="KW-0067">ATP-binding</keyword>
<dbReference type="InterPro" id="IPR050319">
    <property type="entry name" value="ABC_transp_ATP-bind"/>
</dbReference>
<evidence type="ECO:0000256" key="3">
    <source>
        <dbReference type="ARBA" id="ARBA00022840"/>
    </source>
</evidence>
<dbReference type="GO" id="GO:0005524">
    <property type="term" value="F:ATP binding"/>
    <property type="evidence" value="ECO:0007669"/>
    <property type="project" value="UniProtKB-KW"/>
</dbReference>
<dbReference type="Gene3D" id="3.40.50.300">
    <property type="entry name" value="P-loop containing nucleotide triphosphate hydrolases"/>
    <property type="match status" value="1"/>
</dbReference>
<feature type="non-terminal residue" evidence="5">
    <location>
        <position position="124"/>
    </location>
</feature>
<protein>
    <recommendedName>
        <fullName evidence="4">ABC transporter domain-containing protein</fullName>
    </recommendedName>
</protein>
<evidence type="ECO:0000256" key="2">
    <source>
        <dbReference type="ARBA" id="ARBA00022741"/>
    </source>
</evidence>
<dbReference type="SUPFAM" id="SSF52540">
    <property type="entry name" value="P-loop containing nucleoside triphosphate hydrolases"/>
    <property type="match status" value="1"/>
</dbReference>
<dbReference type="InterPro" id="IPR027417">
    <property type="entry name" value="P-loop_NTPase"/>
</dbReference>
<dbReference type="PANTHER" id="PTHR43776">
    <property type="entry name" value="TRANSPORT ATP-BINDING PROTEIN"/>
    <property type="match status" value="1"/>
</dbReference>
<evidence type="ECO:0000256" key="1">
    <source>
        <dbReference type="ARBA" id="ARBA00022448"/>
    </source>
</evidence>
<dbReference type="GO" id="GO:0016887">
    <property type="term" value="F:ATP hydrolysis activity"/>
    <property type="evidence" value="ECO:0007669"/>
    <property type="project" value="InterPro"/>
</dbReference>
<evidence type="ECO:0000259" key="4">
    <source>
        <dbReference type="Pfam" id="PF00005"/>
    </source>
</evidence>
<reference evidence="5" key="1">
    <citation type="submission" date="2018-05" db="EMBL/GenBank/DDBJ databases">
        <authorList>
            <person name="Lanie J.A."/>
            <person name="Ng W.-L."/>
            <person name="Kazmierczak K.M."/>
            <person name="Andrzejewski T.M."/>
            <person name="Davidsen T.M."/>
            <person name="Wayne K.J."/>
            <person name="Tettelin H."/>
            <person name="Glass J.I."/>
            <person name="Rusch D."/>
            <person name="Podicherti R."/>
            <person name="Tsui H.-C.T."/>
            <person name="Winkler M.E."/>
        </authorList>
    </citation>
    <scope>NUCLEOTIDE SEQUENCE</scope>
</reference>
<dbReference type="EMBL" id="UINC01034039">
    <property type="protein sequence ID" value="SVB24249.1"/>
    <property type="molecule type" value="Genomic_DNA"/>
</dbReference>
<dbReference type="AlphaFoldDB" id="A0A382CEH9"/>
<keyword evidence="2" id="KW-0547">Nucleotide-binding</keyword>
<name>A0A382CEH9_9ZZZZ</name>
<gene>
    <name evidence="5" type="ORF">METZ01_LOCUS177103</name>
</gene>
<sequence>VHAVRDVSLSVAPGEVVGLVGESGSGKSTIANLILGLEQPSDGEITFRGDPLHDWLSGNRRAYRKCVQAVFQHPIQALDGRKRVEWSIAEPMVIHRIGTPASRRDRLRGMMVDGNLDHSLLSRY</sequence>
<feature type="non-terminal residue" evidence="5">
    <location>
        <position position="1"/>
    </location>
</feature>